<gene>
    <name evidence="7" type="ORF">LNKW23_34080</name>
</gene>
<evidence type="ECO:0000256" key="5">
    <source>
        <dbReference type="SAM" id="SignalP"/>
    </source>
</evidence>
<feature type="signal peptide" evidence="5">
    <location>
        <begin position="1"/>
        <end position="27"/>
    </location>
</feature>
<reference evidence="7 8" key="1">
    <citation type="submission" date="2023-04" db="EMBL/GenBank/DDBJ databases">
        <title>Marinoamorphus aggregata gen. nov., sp. Nov., isolate from tissue of brittle star Ophioplocus japonicus.</title>
        <authorList>
            <person name="Kawano K."/>
            <person name="Sawayama S."/>
            <person name="Nakagawa S."/>
        </authorList>
    </citation>
    <scope>NUCLEOTIDE SEQUENCE [LARGE SCALE GENOMIC DNA]</scope>
    <source>
        <strain evidence="7 8">NKW23</strain>
    </source>
</reference>
<protein>
    <submittedName>
        <fullName evidence="7">Penicillin-binding protein activator</fullName>
    </submittedName>
</protein>
<comment type="similarity">
    <text evidence="1">Belongs to the leucine-binding protein family.</text>
</comment>
<feature type="chain" id="PRO_5046222364" evidence="5">
    <location>
        <begin position="28"/>
        <end position="408"/>
    </location>
</feature>
<organism evidence="7 8">
    <name type="scientific">Paralimibaculum aggregatum</name>
    <dbReference type="NCBI Taxonomy" id="3036245"/>
    <lineage>
        <taxon>Bacteria</taxon>
        <taxon>Pseudomonadati</taxon>
        <taxon>Pseudomonadota</taxon>
        <taxon>Alphaproteobacteria</taxon>
        <taxon>Rhodobacterales</taxon>
        <taxon>Paracoccaceae</taxon>
        <taxon>Paralimibaculum</taxon>
    </lineage>
</organism>
<proteinExistence type="inferred from homology"/>
<dbReference type="PANTHER" id="PTHR30483:SF6">
    <property type="entry name" value="PERIPLASMIC BINDING PROTEIN OF ABC TRANSPORTER FOR NATURAL AMINO ACIDS"/>
    <property type="match status" value="1"/>
</dbReference>
<name>A0ABQ6LRN7_9RHOB</name>
<feature type="domain" description="Leucine-binding protein" evidence="6">
    <location>
        <begin position="63"/>
        <end position="392"/>
    </location>
</feature>
<dbReference type="InterPro" id="IPR028081">
    <property type="entry name" value="Leu-bd"/>
</dbReference>
<dbReference type="Gene3D" id="3.40.50.2300">
    <property type="match status" value="2"/>
</dbReference>
<dbReference type="PANTHER" id="PTHR30483">
    <property type="entry name" value="LEUCINE-SPECIFIC-BINDING PROTEIN"/>
    <property type="match status" value="1"/>
</dbReference>
<keyword evidence="3" id="KW-0029">Amino-acid transport</keyword>
<dbReference type="Pfam" id="PF13458">
    <property type="entry name" value="Peripla_BP_6"/>
    <property type="match status" value="1"/>
</dbReference>
<dbReference type="EMBL" id="BSYI01000031">
    <property type="protein sequence ID" value="GMG84194.1"/>
    <property type="molecule type" value="Genomic_DNA"/>
</dbReference>
<evidence type="ECO:0000313" key="8">
    <source>
        <dbReference type="Proteomes" id="UP001239909"/>
    </source>
</evidence>
<dbReference type="Proteomes" id="UP001239909">
    <property type="component" value="Unassembled WGS sequence"/>
</dbReference>
<evidence type="ECO:0000259" key="6">
    <source>
        <dbReference type="Pfam" id="PF13458"/>
    </source>
</evidence>
<keyword evidence="8" id="KW-1185">Reference proteome</keyword>
<dbReference type="InterPro" id="IPR051010">
    <property type="entry name" value="BCAA_transport"/>
</dbReference>
<dbReference type="CDD" id="cd06339">
    <property type="entry name" value="PBP1_YraM_LppC_lipoprotein-like"/>
    <property type="match status" value="1"/>
</dbReference>
<keyword evidence="2 5" id="KW-0732">Signal</keyword>
<sequence>MRACLSKARSRLHLLAAACAFLVSACASGPEPQPVASGFSGGGSGGRAVAPAPEGHRIAPGSPVTLALLVPQTASAEGAARLGRAIANAAQLGLEDLRNPNISLRVYNTGGQPQTARAVAEQALREGADLFLGPLFAANTEAVGAVAAASDRKVISFSTITAVAGDPVSLIGYSPEAEARRVLSYAAAQGRRDVAVFYPGNDYGEAAVRGAQSVPGVQITAVGDYERSFKSIEENSRPFAQAARELGATSVFLPAGGKELQAVASFVNYHGLDPQRVQYVGLGQWNSRATLQEPSLQGGWFPAPDPDAFARFAGRYRDRFGEEPPLLATLGHTAVQVAGQLLASAAAEGRDDPFSAARIVRPQGFRGTLGPLRILPDGTSEHAMAILEVSAGRFVTRDPAPLAIGAGS</sequence>
<keyword evidence="3" id="KW-0813">Transport</keyword>
<evidence type="ECO:0000256" key="2">
    <source>
        <dbReference type="ARBA" id="ARBA00022729"/>
    </source>
</evidence>
<dbReference type="PROSITE" id="PS51257">
    <property type="entry name" value="PROKAR_LIPOPROTEIN"/>
    <property type="match status" value="1"/>
</dbReference>
<evidence type="ECO:0000256" key="3">
    <source>
        <dbReference type="ARBA" id="ARBA00022970"/>
    </source>
</evidence>
<feature type="region of interest" description="Disordered" evidence="4">
    <location>
        <begin position="37"/>
        <end position="56"/>
    </location>
</feature>
<dbReference type="InterPro" id="IPR028082">
    <property type="entry name" value="Peripla_BP_I"/>
</dbReference>
<comment type="caution">
    <text evidence="7">The sequence shown here is derived from an EMBL/GenBank/DDBJ whole genome shotgun (WGS) entry which is preliminary data.</text>
</comment>
<evidence type="ECO:0000256" key="1">
    <source>
        <dbReference type="ARBA" id="ARBA00010062"/>
    </source>
</evidence>
<accession>A0ABQ6LRN7</accession>
<evidence type="ECO:0000256" key="4">
    <source>
        <dbReference type="SAM" id="MobiDB-lite"/>
    </source>
</evidence>
<evidence type="ECO:0000313" key="7">
    <source>
        <dbReference type="EMBL" id="GMG84194.1"/>
    </source>
</evidence>
<dbReference type="SUPFAM" id="SSF53822">
    <property type="entry name" value="Periplasmic binding protein-like I"/>
    <property type="match status" value="1"/>
</dbReference>